<comment type="caution">
    <text evidence="1">The sequence shown here is derived from an EMBL/GenBank/DDBJ whole genome shotgun (WGS) entry which is preliminary data.</text>
</comment>
<protein>
    <submittedName>
        <fullName evidence="1">Transketolase family protein</fullName>
    </submittedName>
</protein>
<dbReference type="AlphaFoldDB" id="A0AA41BKQ8"/>
<dbReference type="Proteomes" id="UP000644282">
    <property type="component" value="Unassembled WGS sequence"/>
</dbReference>
<dbReference type="SUPFAM" id="SSF52922">
    <property type="entry name" value="TK C-terminal domain-like"/>
    <property type="match status" value="1"/>
</dbReference>
<dbReference type="InterPro" id="IPR009014">
    <property type="entry name" value="Transketo_C/PFOR_II"/>
</dbReference>
<accession>A0AA41BKQ8</accession>
<gene>
    <name evidence="1" type="ORF">IQB77_21845</name>
</gene>
<evidence type="ECO:0000313" key="1">
    <source>
        <dbReference type="EMBL" id="MBE8432351.1"/>
    </source>
</evidence>
<reference evidence="1" key="1">
    <citation type="submission" date="2020-10" db="EMBL/GenBank/DDBJ databases">
        <title>New Zealand Leptospira genomics.</title>
        <authorList>
            <person name="Wilkinson D.A."/>
            <person name="Nisa S."/>
            <person name="Moinet M."/>
            <person name="Benschop J."/>
        </authorList>
    </citation>
    <scope>NUCLEOTIDE SEQUENCE</scope>
    <source>
        <strain evidence="1">ESR8</strain>
    </source>
</reference>
<name>A0AA41BKQ8_LEPIR</name>
<sequence length="40" mass="4557">KVGMKDQFGKSGTWKELLDYFGLRSKTIIETAKKAIVLKK</sequence>
<feature type="non-terminal residue" evidence="1">
    <location>
        <position position="1"/>
    </location>
</feature>
<dbReference type="EMBL" id="JADDXF010000556">
    <property type="protein sequence ID" value="MBE8432351.1"/>
    <property type="molecule type" value="Genomic_DNA"/>
</dbReference>
<proteinExistence type="predicted"/>
<dbReference type="Gene3D" id="3.40.50.920">
    <property type="match status" value="1"/>
</dbReference>
<evidence type="ECO:0000313" key="2">
    <source>
        <dbReference type="Proteomes" id="UP000644282"/>
    </source>
</evidence>
<organism evidence="1 2">
    <name type="scientific">Leptospira interrogans serovar Pomona</name>
    <dbReference type="NCBI Taxonomy" id="44276"/>
    <lineage>
        <taxon>Bacteria</taxon>
        <taxon>Pseudomonadati</taxon>
        <taxon>Spirochaetota</taxon>
        <taxon>Spirochaetia</taxon>
        <taxon>Leptospirales</taxon>
        <taxon>Leptospiraceae</taxon>
        <taxon>Leptospira</taxon>
    </lineage>
</organism>